<accession>A0A9P6RUS2</accession>
<dbReference type="AlphaFoldDB" id="A0A9P6RUS2"/>
<keyword evidence="2" id="KW-1185">Reference proteome</keyword>
<dbReference type="EMBL" id="JAAAIP010000012">
    <property type="protein sequence ID" value="KAG0329666.1"/>
    <property type="molecule type" value="Genomic_DNA"/>
</dbReference>
<organism evidence="1 2">
    <name type="scientific">Dissophora globulifera</name>
    <dbReference type="NCBI Taxonomy" id="979702"/>
    <lineage>
        <taxon>Eukaryota</taxon>
        <taxon>Fungi</taxon>
        <taxon>Fungi incertae sedis</taxon>
        <taxon>Mucoromycota</taxon>
        <taxon>Mortierellomycotina</taxon>
        <taxon>Mortierellomycetes</taxon>
        <taxon>Mortierellales</taxon>
        <taxon>Mortierellaceae</taxon>
        <taxon>Dissophora</taxon>
    </lineage>
</organism>
<sequence length="172" mass="20129">MLDPKSFAEMIKNRKMVVWNEALMMYWQNLEVVDRTHPDLVRTLDIPFDRKLWSLTAILDRFLQQSDMEVEDSLDADVRCQVDFTELLLRIRDGADPGTDRDDMRNMIQRPPQIVLFTSTTINALSDFVYPDIRSSFGSGLYFTNHAFLYLKNNDVDDIGTKAIMMIFFFLN</sequence>
<proteinExistence type="predicted"/>
<dbReference type="OrthoDB" id="272985at2759"/>
<evidence type="ECO:0000313" key="2">
    <source>
        <dbReference type="Proteomes" id="UP000738325"/>
    </source>
</evidence>
<gene>
    <name evidence="1" type="ORF">BGZ99_000881</name>
</gene>
<evidence type="ECO:0000313" key="1">
    <source>
        <dbReference type="EMBL" id="KAG0329666.1"/>
    </source>
</evidence>
<comment type="caution">
    <text evidence="1">The sequence shown here is derived from an EMBL/GenBank/DDBJ whole genome shotgun (WGS) entry which is preliminary data.</text>
</comment>
<reference evidence="1" key="1">
    <citation type="journal article" date="2020" name="Fungal Divers.">
        <title>Resolving the Mortierellaceae phylogeny through synthesis of multi-gene phylogenetics and phylogenomics.</title>
        <authorList>
            <person name="Vandepol N."/>
            <person name="Liber J."/>
            <person name="Desiro A."/>
            <person name="Na H."/>
            <person name="Kennedy M."/>
            <person name="Barry K."/>
            <person name="Grigoriev I.V."/>
            <person name="Miller A.N."/>
            <person name="O'Donnell K."/>
            <person name="Stajich J.E."/>
            <person name="Bonito G."/>
        </authorList>
    </citation>
    <scope>NUCLEOTIDE SEQUENCE</scope>
    <source>
        <strain evidence="1">REB-010B</strain>
    </source>
</reference>
<dbReference type="Proteomes" id="UP000738325">
    <property type="component" value="Unassembled WGS sequence"/>
</dbReference>
<name>A0A9P6RUS2_9FUNG</name>
<protein>
    <submittedName>
        <fullName evidence="1">Uncharacterized protein</fullName>
    </submittedName>
</protein>